<dbReference type="EMBL" id="FOOC01000001">
    <property type="protein sequence ID" value="SFF21960.1"/>
    <property type="molecule type" value="Genomic_DNA"/>
</dbReference>
<dbReference type="Proteomes" id="UP000199771">
    <property type="component" value="Unassembled WGS sequence"/>
</dbReference>
<proteinExistence type="predicted"/>
<accession>A0A1I2GXU2</accession>
<name>A0A1I2GXU2_9GAMM</name>
<evidence type="ECO:0000256" key="1">
    <source>
        <dbReference type="SAM" id="MobiDB-lite"/>
    </source>
</evidence>
<keyword evidence="2" id="KW-0812">Transmembrane</keyword>
<dbReference type="AlphaFoldDB" id="A0A1I2GXU2"/>
<evidence type="ECO:0000256" key="2">
    <source>
        <dbReference type="SAM" id="Phobius"/>
    </source>
</evidence>
<evidence type="ECO:0000313" key="4">
    <source>
        <dbReference type="Proteomes" id="UP000199771"/>
    </source>
</evidence>
<keyword evidence="4" id="KW-1185">Reference proteome</keyword>
<evidence type="ECO:0000313" key="3">
    <source>
        <dbReference type="EMBL" id="SFF21960.1"/>
    </source>
</evidence>
<organism evidence="3 4">
    <name type="scientific">Fontimonas thermophila</name>
    <dbReference type="NCBI Taxonomy" id="1076937"/>
    <lineage>
        <taxon>Bacteria</taxon>
        <taxon>Pseudomonadati</taxon>
        <taxon>Pseudomonadota</taxon>
        <taxon>Gammaproteobacteria</taxon>
        <taxon>Nevskiales</taxon>
        <taxon>Nevskiaceae</taxon>
        <taxon>Fontimonas</taxon>
    </lineage>
</organism>
<dbReference type="STRING" id="1076937.SAMN04488120_1014"/>
<keyword evidence="2" id="KW-0472">Membrane</keyword>
<dbReference type="RefSeq" id="WP_091529664.1">
    <property type="nucleotide sequence ID" value="NZ_FOOC01000001.1"/>
</dbReference>
<reference evidence="3 4" key="1">
    <citation type="submission" date="2016-10" db="EMBL/GenBank/DDBJ databases">
        <authorList>
            <person name="de Groot N.N."/>
        </authorList>
    </citation>
    <scope>NUCLEOTIDE SEQUENCE [LARGE SCALE GENOMIC DNA]</scope>
    <source>
        <strain evidence="3 4">DSM 23609</strain>
    </source>
</reference>
<feature type="transmembrane region" description="Helical" evidence="2">
    <location>
        <begin position="95"/>
        <end position="115"/>
    </location>
</feature>
<feature type="region of interest" description="Disordered" evidence="1">
    <location>
        <begin position="69"/>
        <end position="89"/>
    </location>
</feature>
<sequence>MLLALGEGALAQPPDDLSFGFALAVDWGGARSELRLSGWHRVPIDNDGAPQMMHLPILRWRSDLQAPALASEADSGAPGTGRAKDADDEDSGYSAWLYAGLVVSGLAVVAAVALANGRDHSDEAGEFARDQILENYQPCQPIPRICLP</sequence>
<protein>
    <submittedName>
        <fullName evidence="3">Uncharacterized protein</fullName>
    </submittedName>
</protein>
<keyword evidence="2" id="KW-1133">Transmembrane helix</keyword>
<gene>
    <name evidence="3" type="ORF">SAMN04488120_1014</name>
</gene>